<dbReference type="AlphaFoldDB" id="A0AAF1BMS6"/>
<evidence type="ECO:0000259" key="1">
    <source>
        <dbReference type="Pfam" id="PF05193"/>
    </source>
</evidence>
<name>A0AAF1BMS6_9STAP</name>
<dbReference type="Proteomes" id="UP000243626">
    <property type="component" value="Chromosome"/>
</dbReference>
<reference evidence="2 3" key="2">
    <citation type="submission" date="2023-10" db="EMBL/GenBank/DDBJ databases">
        <authorList>
            <person name="Choi B."/>
        </authorList>
    </citation>
    <scope>NUCLEOTIDE SEQUENCE [LARGE SCALE GENOMIC DNA]</scope>
    <source>
        <strain evidence="2 3">UMB0959</strain>
    </source>
</reference>
<sequence length="418" mass="48590">MEIRNERLNNIPIVTIDTNKFKTFTLRVTFRNELDVNTVTARNLLARMMVKRTKTHNSEAALVQYLSEYYGAHLTYQTSKVGTSHLVHFTLEFVNERFIKEDLNILEHMSKLLNDVLTTPFSYDEETVKFLEKEKRLYKNRLKSMMDNSMQRAYTGLLKEMFGDKPEGQLSYGNIEDIDEITIDDIKKVHKSMMDTDEMMILLCGNIDDRSINLLQKIYDRENYVELPFNNYEVDLKKIVNYKVMHDDVEQSKAILGFRIDKDKTNEMSVRIFNRMFGGGASSYLFKHLREARSLAYQISSNVDVKNGYLFALAGVDHSRVKETEQHIIIELEKFQNGDFTTEFLEETKKKLLSDRENSKDRAKGMISIVYSENLTGLTDEEFKEKVESITREDIIEAAHSIHLDTVYTLTGGESDDS</sequence>
<dbReference type="NCBIfam" id="NF047422">
    <property type="entry name" value="YfmF_fam"/>
    <property type="match status" value="1"/>
</dbReference>
<gene>
    <name evidence="2" type="ORF">CJ229_000830</name>
</gene>
<dbReference type="InterPro" id="IPR050361">
    <property type="entry name" value="MPP/UQCRC_Complex"/>
</dbReference>
<dbReference type="Pfam" id="PF05193">
    <property type="entry name" value="Peptidase_M16_C"/>
    <property type="match status" value="1"/>
</dbReference>
<dbReference type="PANTHER" id="PTHR11851">
    <property type="entry name" value="METALLOPROTEASE"/>
    <property type="match status" value="1"/>
</dbReference>
<proteinExistence type="predicted"/>
<evidence type="ECO:0000313" key="2">
    <source>
        <dbReference type="EMBL" id="WOS96319.1"/>
    </source>
</evidence>
<evidence type="ECO:0000313" key="3">
    <source>
        <dbReference type="Proteomes" id="UP000243626"/>
    </source>
</evidence>
<dbReference type="InterPro" id="IPR007863">
    <property type="entry name" value="Peptidase_M16_C"/>
</dbReference>
<dbReference type="InterPro" id="IPR011249">
    <property type="entry name" value="Metalloenz_LuxS/M16"/>
</dbReference>
<dbReference type="EMBL" id="CP136964">
    <property type="protein sequence ID" value="WOS96319.1"/>
    <property type="molecule type" value="Genomic_DNA"/>
</dbReference>
<dbReference type="PANTHER" id="PTHR11851:SF186">
    <property type="entry name" value="INACTIVE METALLOPROTEASE YMFF-RELATED"/>
    <property type="match status" value="1"/>
</dbReference>
<reference evidence="3" key="1">
    <citation type="submission" date="2017-09" db="EMBL/GenBank/DDBJ databases">
        <title>Bacterial strain isolated from the female urinary microbiota.</title>
        <authorList>
            <person name="Thomas-White K."/>
            <person name="Kumar N."/>
            <person name="Forster S."/>
            <person name="Putonti C."/>
            <person name="Lawley T."/>
            <person name="Wolfe A.J."/>
        </authorList>
    </citation>
    <scope>NUCLEOTIDE SEQUENCE [LARGE SCALE GENOMIC DNA]</scope>
    <source>
        <strain evidence="3">UMB0959</strain>
    </source>
</reference>
<dbReference type="RefSeq" id="WP_102167555.1">
    <property type="nucleotide sequence ID" value="NZ_CP136964.1"/>
</dbReference>
<feature type="domain" description="Peptidase M16 C-terminal" evidence="1">
    <location>
        <begin position="181"/>
        <end position="352"/>
    </location>
</feature>
<keyword evidence="3" id="KW-1185">Reference proteome</keyword>
<protein>
    <submittedName>
        <fullName evidence="2">Pitrilysin family protein</fullName>
    </submittedName>
</protein>
<dbReference type="SUPFAM" id="SSF63411">
    <property type="entry name" value="LuxS/MPP-like metallohydrolase"/>
    <property type="match status" value="2"/>
</dbReference>
<accession>A0AAF1BMS6</accession>
<organism evidence="2 3">
    <name type="scientific">Nosocomiicoccus massiliensis</name>
    <dbReference type="NCBI Taxonomy" id="1232430"/>
    <lineage>
        <taxon>Bacteria</taxon>
        <taxon>Bacillati</taxon>
        <taxon>Bacillota</taxon>
        <taxon>Bacilli</taxon>
        <taxon>Bacillales</taxon>
        <taxon>Staphylococcaceae</taxon>
        <taxon>Nosocomiicoccus</taxon>
    </lineage>
</organism>
<dbReference type="KEGG" id="nmy:CJ229_000830"/>
<dbReference type="Gene3D" id="3.30.830.10">
    <property type="entry name" value="Metalloenzyme, LuxS/M16 peptidase-like"/>
    <property type="match status" value="2"/>
</dbReference>
<dbReference type="GO" id="GO:0046872">
    <property type="term" value="F:metal ion binding"/>
    <property type="evidence" value="ECO:0007669"/>
    <property type="project" value="InterPro"/>
</dbReference>